<dbReference type="KEGG" id="taf:THA_657"/>
<dbReference type="EMBL" id="CP001185">
    <property type="protein sequence ID" value="ACJ75134.1"/>
    <property type="molecule type" value="Genomic_DNA"/>
</dbReference>
<dbReference type="HOGENOM" id="CLU_3277927_0_0_0"/>
<dbReference type="AlphaFoldDB" id="B7IGC0"/>
<accession>B7IGC0</accession>
<proteinExistence type="predicted"/>
<organism evidence="1 2">
    <name type="scientific">Thermosipho africanus (strain TCF52B)</name>
    <dbReference type="NCBI Taxonomy" id="484019"/>
    <lineage>
        <taxon>Bacteria</taxon>
        <taxon>Thermotogati</taxon>
        <taxon>Thermotogota</taxon>
        <taxon>Thermotogae</taxon>
        <taxon>Thermotogales</taxon>
        <taxon>Fervidobacteriaceae</taxon>
        <taxon>Thermosipho</taxon>
    </lineage>
</organism>
<dbReference type="Proteomes" id="UP000002453">
    <property type="component" value="Chromosome"/>
</dbReference>
<dbReference type="RefSeq" id="WP_012579705.1">
    <property type="nucleotide sequence ID" value="NC_011653.1"/>
</dbReference>
<evidence type="ECO:0000313" key="1">
    <source>
        <dbReference type="EMBL" id="ACJ75134.1"/>
    </source>
</evidence>
<protein>
    <submittedName>
        <fullName evidence="1">Uncharacterized protein</fullName>
    </submittedName>
</protein>
<evidence type="ECO:0000313" key="2">
    <source>
        <dbReference type="Proteomes" id="UP000002453"/>
    </source>
</evidence>
<gene>
    <name evidence="1" type="ordered locus">THA_657</name>
</gene>
<sequence length="41" mass="4850">MDKVMLLGNHVVLSKEITELEELLQDIFEEEELEEVFEITD</sequence>
<name>B7IGC0_THEAB</name>
<reference evidence="1 2" key="1">
    <citation type="journal article" date="2009" name="J. Bacteriol.">
        <title>The genome of Thermosipho africanus TCF52B: lateral genetic connections to the Firmicutes and Archaea.</title>
        <authorList>
            <person name="Nesboe C.L."/>
            <person name="Bapteste E."/>
            <person name="Curtis B."/>
            <person name="Dahle H."/>
            <person name="Lopez P."/>
            <person name="Macleod D."/>
            <person name="Dlutek M."/>
            <person name="Bowman S."/>
            <person name="Zhaxybayeva O."/>
            <person name="Birkeland N.-K."/>
            <person name="Doolittle W.F."/>
        </authorList>
    </citation>
    <scope>NUCLEOTIDE SEQUENCE [LARGE SCALE GENOMIC DNA]</scope>
    <source>
        <strain evidence="1 2">TCF52B</strain>
    </source>
</reference>
<keyword evidence="2" id="KW-1185">Reference proteome</keyword>